<dbReference type="AlphaFoldDB" id="A0A1V6NK62"/>
<evidence type="ECO:0000313" key="2">
    <source>
        <dbReference type="EMBL" id="OQD65040.1"/>
    </source>
</evidence>
<name>A0A1V6NK62_PENPO</name>
<keyword evidence="3" id="KW-1185">Reference proteome</keyword>
<dbReference type="STRING" id="60169.A0A1V6NK62"/>
<comment type="caution">
    <text evidence="2">The sequence shown here is derived from an EMBL/GenBank/DDBJ whole genome shotgun (WGS) entry which is preliminary data.</text>
</comment>
<evidence type="ECO:0000313" key="3">
    <source>
        <dbReference type="Proteomes" id="UP000191408"/>
    </source>
</evidence>
<dbReference type="Proteomes" id="UP000191408">
    <property type="component" value="Unassembled WGS sequence"/>
</dbReference>
<proteinExistence type="predicted"/>
<protein>
    <recommendedName>
        <fullName evidence="1">DUF7770 domain-containing protein</fullName>
    </recommendedName>
</protein>
<dbReference type="Pfam" id="PF24968">
    <property type="entry name" value="DUF7770"/>
    <property type="match status" value="1"/>
</dbReference>
<evidence type="ECO:0000259" key="1">
    <source>
        <dbReference type="Pfam" id="PF24968"/>
    </source>
</evidence>
<reference evidence="3" key="1">
    <citation type="journal article" date="2017" name="Nat. Microbiol.">
        <title>Global analysis of biosynthetic gene clusters reveals vast potential of secondary metabolite production in Penicillium species.</title>
        <authorList>
            <person name="Nielsen J.C."/>
            <person name="Grijseels S."/>
            <person name="Prigent S."/>
            <person name="Ji B."/>
            <person name="Dainat J."/>
            <person name="Nielsen K.F."/>
            <person name="Frisvad J.C."/>
            <person name="Workman M."/>
            <person name="Nielsen J."/>
        </authorList>
    </citation>
    <scope>NUCLEOTIDE SEQUENCE [LARGE SCALE GENOMIC DNA]</scope>
    <source>
        <strain evidence="3">IBT 4502</strain>
    </source>
</reference>
<dbReference type="OrthoDB" id="416217at2759"/>
<accession>A0A1V6NK62</accession>
<dbReference type="EMBL" id="MDYM01000006">
    <property type="protein sequence ID" value="OQD65040.1"/>
    <property type="molecule type" value="Genomic_DNA"/>
</dbReference>
<gene>
    <name evidence="2" type="ORF">PENPOL_c006G02209</name>
</gene>
<organism evidence="2 3">
    <name type="scientific">Penicillium polonicum</name>
    <dbReference type="NCBI Taxonomy" id="60169"/>
    <lineage>
        <taxon>Eukaryota</taxon>
        <taxon>Fungi</taxon>
        <taxon>Dikarya</taxon>
        <taxon>Ascomycota</taxon>
        <taxon>Pezizomycotina</taxon>
        <taxon>Eurotiomycetes</taxon>
        <taxon>Eurotiomycetidae</taxon>
        <taxon>Eurotiales</taxon>
        <taxon>Aspergillaceae</taxon>
        <taxon>Penicillium</taxon>
    </lineage>
</organism>
<dbReference type="InterPro" id="IPR056672">
    <property type="entry name" value="DUF7770"/>
</dbReference>
<sequence length="217" mass="25155">MAEAFRIHASSPPQVWCAIPTMLITDYMTNIIRNPEWDPIKFEPREEWFEILAQPIQRIRAICLNPPDPFHPNTWVLLLSTSEVGMTSIRLECQPSHHRRTTVILQGSKAKILFQKIPDLELTPPGMSAVFVLNVNPGFTVRDIHRMIVRNNRHKYEIDEEGWNNRTWVYDQIDLFNEHGVFANQDEVEQVKDAFQIRWPGWGPDPLSGGSTMGEIR</sequence>
<feature type="domain" description="DUF7770" evidence="1">
    <location>
        <begin position="72"/>
        <end position="202"/>
    </location>
</feature>